<reference evidence="2" key="1">
    <citation type="submission" date="2020-02" db="EMBL/GenBank/DDBJ databases">
        <title>Identification and distribution of gene clusters putatively required for synthesis of sphingolipid metabolism inhibitors in phylogenetically diverse species of the filamentous fungus Fusarium.</title>
        <authorList>
            <person name="Kim H.-S."/>
            <person name="Busman M."/>
            <person name="Brown D.W."/>
            <person name="Divon H."/>
            <person name="Uhlig S."/>
            <person name="Proctor R.H."/>
        </authorList>
    </citation>
    <scope>NUCLEOTIDE SEQUENCE [LARGE SCALE GENOMIC DNA]</scope>
    <source>
        <strain evidence="2">NRRL 39464</strain>
    </source>
</reference>
<evidence type="ECO:0000313" key="3">
    <source>
        <dbReference type="Proteomes" id="UP000558688"/>
    </source>
</evidence>
<proteinExistence type="predicted"/>
<dbReference type="Proteomes" id="UP000558688">
    <property type="component" value="Unassembled WGS sequence"/>
</dbReference>
<evidence type="ECO:0000313" key="2">
    <source>
        <dbReference type="EMBL" id="KAF5262347.1"/>
    </source>
</evidence>
<sequence>MSNAPTIKLVTNEDWTIWFKALKTKAKNQDLWEYLDPTKPHKPLLISTAPTPPNIKDFRKRSSAITRSAVSNTNTPSSATQDTIVADPTEMDEDYRAREDDDAAILAQDVADLSEKGLRVYNALWTNYEHLSKRHEALKEKKALAAIRLAISEHPEPTKRPCVTHGAFFTAEGVEEEADSDKDTPRKEHKRKQPPKKKKRRESGDRPAECPACQRSHPLDKCFHVFPHLRPANFKISQRTTDLVRQRIDDNADGVADKIKKIKMEKSA</sequence>
<accession>A0A8H5ABR6</accession>
<evidence type="ECO:0000256" key="1">
    <source>
        <dbReference type="SAM" id="MobiDB-lite"/>
    </source>
</evidence>
<organism evidence="2 3">
    <name type="scientific">Fusarium oxysporum</name>
    <name type="common">Fusarium vascular wilt</name>
    <dbReference type="NCBI Taxonomy" id="5507"/>
    <lineage>
        <taxon>Eukaryota</taxon>
        <taxon>Fungi</taxon>
        <taxon>Dikarya</taxon>
        <taxon>Ascomycota</taxon>
        <taxon>Pezizomycotina</taxon>
        <taxon>Sordariomycetes</taxon>
        <taxon>Hypocreomycetidae</taxon>
        <taxon>Hypocreales</taxon>
        <taxon>Nectriaceae</taxon>
        <taxon>Fusarium</taxon>
        <taxon>Fusarium oxysporum species complex</taxon>
    </lineage>
</organism>
<dbReference type="EMBL" id="JAAFOW010001099">
    <property type="protein sequence ID" value="KAF5262347.1"/>
    <property type="molecule type" value="Genomic_DNA"/>
</dbReference>
<feature type="region of interest" description="Disordered" evidence="1">
    <location>
        <begin position="174"/>
        <end position="213"/>
    </location>
</feature>
<comment type="caution">
    <text evidence="2">The sequence shown here is derived from an EMBL/GenBank/DDBJ whole genome shotgun (WGS) entry which is preliminary data.</text>
</comment>
<protein>
    <submittedName>
        <fullName evidence="2">Uncharacterized protein</fullName>
    </submittedName>
</protein>
<dbReference type="AlphaFoldDB" id="A0A8H5ABR6"/>
<gene>
    <name evidence="2" type="ORF">FOXYS1_6935</name>
</gene>
<name>A0A8H5ABR6_FUSOX</name>
<feature type="compositionally biased region" description="Basic residues" evidence="1">
    <location>
        <begin position="187"/>
        <end position="201"/>
    </location>
</feature>